<evidence type="ECO:0000313" key="3">
    <source>
        <dbReference type="Proteomes" id="UP000504611"/>
    </source>
</evidence>
<feature type="domain" description="PI-PLC Y-box" evidence="2">
    <location>
        <begin position="34"/>
        <end position="115"/>
    </location>
</feature>
<dbReference type="SMART" id="SM00149">
    <property type="entry name" value="PLCYc"/>
    <property type="match status" value="1"/>
</dbReference>
<dbReference type="PANTHER" id="PTHR10336">
    <property type="entry name" value="PHOSPHOINOSITIDE-SPECIFIC PHOSPHOLIPASE C FAMILY PROTEIN"/>
    <property type="match status" value="1"/>
</dbReference>
<dbReference type="GO" id="GO:0035556">
    <property type="term" value="P:intracellular signal transduction"/>
    <property type="evidence" value="ECO:0007669"/>
    <property type="project" value="InterPro"/>
</dbReference>
<proteinExistence type="predicted"/>
<evidence type="ECO:0000256" key="1">
    <source>
        <dbReference type="SAM" id="MobiDB-lite"/>
    </source>
</evidence>
<feature type="region of interest" description="Disordered" evidence="1">
    <location>
        <begin position="134"/>
        <end position="159"/>
    </location>
</feature>
<evidence type="ECO:0000259" key="2">
    <source>
        <dbReference type="PROSITE" id="PS50008"/>
    </source>
</evidence>
<evidence type="ECO:0000313" key="4">
    <source>
        <dbReference type="RefSeq" id="XP_010781390.1"/>
    </source>
</evidence>
<dbReference type="InterPro" id="IPR017946">
    <property type="entry name" value="PLC-like_Pdiesterase_TIM-brl"/>
</dbReference>
<dbReference type="AlphaFoldDB" id="A0A6I9P1S4"/>
<feature type="region of interest" description="Disordered" evidence="1">
    <location>
        <begin position="1"/>
        <end position="26"/>
    </location>
</feature>
<dbReference type="PANTHER" id="PTHR10336:SF31">
    <property type="entry name" value="1-PHOSPHATIDYLINOSITOL 4,5-BISPHOSPHATE PHOSPHODIESTERASE DELTA-4"/>
    <property type="match status" value="1"/>
</dbReference>
<dbReference type="GO" id="GO:0005886">
    <property type="term" value="C:plasma membrane"/>
    <property type="evidence" value="ECO:0007669"/>
    <property type="project" value="TreeGrafter"/>
</dbReference>
<dbReference type="Gene3D" id="3.20.20.190">
    <property type="entry name" value="Phosphatidylinositol (PI) phosphodiesterase"/>
    <property type="match status" value="1"/>
</dbReference>
<keyword evidence="3" id="KW-1185">Reference proteome</keyword>
<dbReference type="KEGG" id="ncc:104955700"/>
<accession>A0A6I9P1S4</accession>
<reference evidence="4" key="1">
    <citation type="submission" date="2025-08" db="UniProtKB">
        <authorList>
            <consortium name="RefSeq"/>
        </authorList>
    </citation>
    <scope>IDENTIFICATION</scope>
    <source>
        <tissue evidence="4">Muscle</tissue>
    </source>
</reference>
<dbReference type="GeneID" id="104955700"/>
<dbReference type="Proteomes" id="UP000504611">
    <property type="component" value="Unplaced"/>
</dbReference>
<protein>
    <submittedName>
        <fullName evidence="4">1-phosphatidylinositol 4,5-bisphosphate phosphodiesterase delta-4-like</fullName>
    </submittedName>
</protein>
<dbReference type="Pfam" id="PF00387">
    <property type="entry name" value="PI-PLC-Y"/>
    <property type="match status" value="1"/>
</dbReference>
<sequence>MTNHEAESLSAEEPPAGTLNRDGKKSKAKLSKELSDLVVYCKSVHFHGFEYARSYGKCSEMSSFSESKAKRLAKDTGTDFVQYHTRQLSRIYPAGRRTDSSNYNPQDMWSVGCQIGEGEPSHFEYFQQGPLQNKHQEGVPCPASPTPTDLKEGCPISGRSVSRNPPVLLTYTRV</sequence>
<dbReference type="OrthoDB" id="269822at2759"/>
<organism evidence="3 4">
    <name type="scientific">Notothenia coriiceps</name>
    <name type="common">black rockcod</name>
    <dbReference type="NCBI Taxonomy" id="8208"/>
    <lineage>
        <taxon>Eukaryota</taxon>
        <taxon>Metazoa</taxon>
        <taxon>Chordata</taxon>
        <taxon>Craniata</taxon>
        <taxon>Vertebrata</taxon>
        <taxon>Euteleostomi</taxon>
        <taxon>Actinopterygii</taxon>
        <taxon>Neopterygii</taxon>
        <taxon>Teleostei</taxon>
        <taxon>Neoteleostei</taxon>
        <taxon>Acanthomorphata</taxon>
        <taxon>Eupercaria</taxon>
        <taxon>Perciformes</taxon>
        <taxon>Notothenioidei</taxon>
        <taxon>Nototheniidae</taxon>
        <taxon>Notothenia</taxon>
    </lineage>
</organism>
<name>A0A6I9P1S4_9TELE</name>
<dbReference type="InterPro" id="IPR001192">
    <property type="entry name" value="PI-PLC_fam"/>
</dbReference>
<dbReference type="RefSeq" id="XP_010781390.1">
    <property type="nucleotide sequence ID" value="XM_010783088.1"/>
</dbReference>
<dbReference type="SUPFAM" id="SSF51695">
    <property type="entry name" value="PLC-like phosphodiesterases"/>
    <property type="match status" value="1"/>
</dbReference>
<gene>
    <name evidence="4" type="primary">LOC104955700</name>
</gene>
<dbReference type="InterPro" id="IPR001711">
    <property type="entry name" value="PLipase_C_Pinositol-sp_Y"/>
</dbReference>
<dbReference type="GO" id="GO:0004435">
    <property type="term" value="F:phosphatidylinositol-4,5-bisphosphate phospholipase C activity"/>
    <property type="evidence" value="ECO:0007669"/>
    <property type="project" value="InterPro"/>
</dbReference>
<dbReference type="PROSITE" id="PS50008">
    <property type="entry name" value="PIPLC_Y_DOMAIN"/>
    <property type="match status" value="1"/>
</dbReference>
<dbReference type="GO" id="GO:0006629">
    <property type="term" value="P:lipid metabolic process"/>
    <property type="evidence" value="ECO:0007669"/>
    <property type="project" value="InterPro"/>
</dbReference>